<comment type="subcellular location">
    <subcellularLocation>
        <location evidence="1">Cell membrane</location>
    </subcellularLocation>
</comment>
<dbReference type="GO" id="GO:0071555">
    <property type="term" value="P:cell wall organization"/>
    <property type="evidence" value="ECO:0007669"/>
    <property type="project" value="UniProtKB-KW"/>
</dbReference>
<keyword evidence="12" id="KW-1133">Transmembrane helix</keyword>
<reference evidence="14" key="1">
    <citation type="submission" date="2017-02" db="EMBL/GenBank/DDBJ databases">
        <authorList>
            <person name="Daims H."/>
        </authorList>
    </citation>
    <scope>NUCLEOTIDE SEQUENCE [LARGE SCALE GENOMIC DNA]</scope>
</reference>
<evidence type="ECO:0000256" key="6">
    <source>
        <dbReference type="ARBA" id="ARBA00023277"/>
    </source>
</evidence>
<keyword evidence="7" id="KW-0961">Cell wall biogenesis/degradation</keyword>
<keyword evidence="2" id="KW-1003">Cell membrane</keyword>
<proteinExistence type="predicted"/>
<dbReference type="SUPFAM" id="SSF51445">
    <property type="entry name" value="(Trans)glycosidases"/>
    <property type="match status" value="1"/>
</dbReference>
<evidence type="ECO:0000256" key="10">
    <source>
        <dbReference type="ARBA" id="ARBA00042373"/>
    </source>
</evidence>
<feature type="transmembrane region" description="Helical" evidence="12">
    <location>
        <begin position="148"/>
        <end position="167"/>
    </location>
</feature>
<feature type="transmembrane region" description="Helical" evidence="12">
    <location>
        <begin position="211"/>
        <end position="236"/>
    </location>
</feature>
<evidence type="ECO:0000256" key="8">
    <source>
        <dbReference type="ARBA" id="ARBA00023326"/>
    </source>
</evidence>
<keyword evidence="5" id="KW-0325">Glycoprotein</keyword>
<feature type="transmembrane region" description="Helical" evidence="12">
    <location>
        <begin position="303"/>
        <end position="328"/>
    </location>
</feature>
<dbReference type="Proteomes" id="UP000195442">
    <property type="component" value="Unassembled WGS sequence"/>
</dbReference>
<dbReference type="GO" id="GO:0005886">
    <property type="term" value="C:plasma membrane"/>
    <property type="evidence" value="ECO:0007669"/>
    <property type="project" value="UniProtKB-SubCell"/>
</dbReference>
<gene>
    <name evidence="13" type="ORF">CRENPOLYSF2_2010009</name>
</gene>
<dbReference type="InterPro" id="IPR017853">
    <property type="entry name" value="GH"/>
</dbReference>
<accession>A0A1R4H4Z1</accession>
<dbReference type="PANTHER" id="PTHR16631:SF17">
    <property type="entry name" value="GLUCAN ENDO-1,3-BETA-GLUCOSIDASE BTGC"/>
    <property type="match status" value="1"/>
</dbReference>
<dbReference type="AlphaFoldDB" id="A0A1R4H4Z1"/>
<evidence type="ECO:0000256" key="11">
    <source>
        <dbReference type="ARBA" id="ARBA00043078"/>
    </source>
</evidence>
<evidence type="ECO:0000256" key="7">
    <source>
        <dbReference type="ARBA" id="ARBA00023316"/>
    </source>
</evidence>
<feature type="transmembrane region" description="Helical" evidence="12">
    <location>
        <begin position="118"/>
        <end position="142"/>
    </location>
</feature>
<dbReference type="GO" id="GO:0016787">
    <property type="term" value="F:hydrolase activity"/>
    <property type="evidence" value="ECO:0007669"/>
    <property type="project" value="UniProtKB-KW"/>
</dbReference>
<evidence type="ECO:0000256" key="4">
    <source>
        <dbReference type="ARBA" id="ARBA00023136"/>
    </source>
</evidence>
<feature type="transmembrane region" description="Helical" evidence="12">
    <location>
        <begin position="262"/>
        <end position="283"/>
    </location>
</feature>
<feature type="transmembrane region" description="Helical" evidence="12">
    <location>
        <begin position="179"/>
        <end position="199"/>
    </location>
</feature>
<dbReference type="EMBL" id="FUKJ01000115">
    <property type="protein sequence ID" value="SJM91101.1"/>
    <property type="molecule type" value="Genomic_DNA"/>
</dbReference>
<dbReference type="PANTHER" id="PTHR16631">
    <property type="entry name" value="GLUCAN 1,3-BETA-GLUCOSIDASE"/>
    <property type="match status" value="1"/>
</dbReference>
<evidence type="ECO:0000256" key="12">
    <source>
        <dbReference type="SAM" id="Phobius"/>
    </source>
</evidence>
<organism evidence="13 14">
    <name type="scientific">Crenothrix polyspora</name>
    <dbReference type="NCBI Taxonomy" id="360316"/>
    <lineage>
        <taxon>Bacteria</taxon>
        <taxon>Pseudomonadati</taxon>
        <taxon>Pseudomonadota</taxon>
        <taxon>Gammaproteobacteria</taxon>
        <taxon>Methylococcales</taxon>
        <taxon>Crenotrichaceae</taxon>
        <taxon>Crenothrix</taxon>
    </lineage>
</organism>
<keyword evidence="12" id="KW-0812">Transmembrane</keyword>
<name>A0A1R4H4Z1_9GAMM</name>
<evidence type="ECO:0000256" key="3">
    <source>
        <dbReference type="ARBA" id="ARBA00022801"/>
    </source>
</evidence>
<feature type="transmembrane region" description="Helical" evidence="12">
    <location>
        <begin position="88"/>
        <end position="106"/>
    </location>
</feature>
<comment type="function">
    <text evidence="9">Glucanases play a role in cell expansion during growth, in cell-cell fusion during mating, and in spore release during sporulation. This enzyme may be involved in beta-glucan degradation. Active on laminarin and lichenan.</text>
</comment>
<keyword evidence="8" id="KW-0624">Polysaccharide degradation</keyword>
<keyword evidence="6" id="KW-0119">Carbohydrate metabolism</keyword>
<sequence>MIGESGWPSVGRQRGWSVPSVTNEAQFIRGLLKVAAENKFDYNIVEAFNQPWKDALEGVIGANWGIFTADRKHDVFPLTGKVYENVNWLQQFGYSCLILLAVAVYYRQKLQVLTISSASMFLLFSHLLGILLVSLSCFNWYTSYNTMHYLYSITAVGLNVLLVMLLVQRASDILTQQTASQKVGLGLYFLYLLLTAFAINRTYDLAVDGRYISFPFILTAIPVLGLLGLMVAHYWVKRPVPEKTLALDTLIGTSHQLIHPKIIGYSLLAMVVGLIIGETRAFMVARDFVAEHPGFIERFGRSLVFTITNLQLVQWLTGLILLASAFLLSSKRSK</sequence>
<evidence type="ECO:0000256" key="5">
    <source>
        <dbReference type="ARBA" id="ARBA00023180"/>
    </source>
</evidence>
<keyword evidence="4 12" id="KW-0472">Membrane</keyword>
<evidence type="ECO:0000256" key="1">
    <source>
        <dbReference type="ARBA" id="ARBA00004236"/>
    </source>
</evidence>
<evidence type="ECO:0000256" key="2">
    <source>
        <dbReference type="ARBA" id="ARBA00022475"/>
    </source>
</evidence>
<dbReference type="GO" id="GO:0000272">
    <property type="term" value="P:polysaccharide catabolic process"/>
    <property type="evidence" value="ECO:0007669"/>
    <property type="project" value="UniProtKB-KW"/>
</dbReference>
<evidence type="ECO:0000313" key="13">
    <source>
        <dbReference type="EMBL" id="SJM91101.1"/>
    </source>
</evidence>
<protein>
    <recommendedName>
        <fullName evidence="11">Endo-1,3-beta-glucanase btgC</fullName>
    </recommendedName>
    <alternativeName>
        <fullName evidence="10">Laminarinase btgC</fullName>
    </alternativeName>
</protein>
<evidence type="ECO:0000256" key="9">
    <source>
        <dbReference type="ARBA" id="ARBA00037649"/>
    </source>
</evidence>
<keyword evidence="14" id="KW-1185">Reference proteome</keyword>
<dbReference type="InterPro" id="IPR050732">
    <property type="entry name" value="Beta-glucan_modifiers"/>
</dbReference>
<keyword evidence="3" id="KW-0378">Hydrolase</keyword>
<dbReference type="Gene3D" id="3.20.20.80">
    <property type="entry name" value="Glycosidases"/>
    <property type="match status" value="1"/>
</dbReference>
<evidence type="ECO:0000313" key="14">
    <source>
        <dbReference type="Proteomes" id="UP000195442"/>
    </source>
</evidence>